<dbReference type="Pfam" id="PF13188">
    <property type="entry name" value="PAS_8"/>
    <property type="match status" value="1"/>
</dbReference>
<dbReference type="InterPro" id="IPR029787">
    <property type="entry name" value="Nucleotide_cyclase"/>
</dbReference>
<evidence type="ECO:0000313" key="4">
    <source>
        <dbReference type="Proteomes" id="UP001293718"/>
    </source>
</evidence>
<dbReference type="SMART" id="SM00091">
    <property type="entry name" value="PAS"/>
    <property type="match status" value="1"/>
</dbReference>
<dbReference type="InterPro" id="IPR043128">
    <property type="entry name" value="Rev_trsase/Diguanyl_cyclase"/>
</dbReference>
<gene>
    <name evidence="3" type="ORF">SM757_27480</name>
</gene>
<dbReference type="SMART" id="SM00052">
    <property type="entry name" value="EAL"/>
    <property type="match status" value="1"/>
</dbReference>
<reference evidence="3 4" key="1">
    <citation type="submission" date="2023-11" db="EMBL/GenBank/DDBJ databases">
        <title>Draft genome of Azohydromonas lata strain H1 (DSM1123), a polyhydroxyalkanoate producer.</title>
        <authorList>
            <person name="Traversa D."/>
            <person name="D'Addabbo P."/>
            <person name="Pazzani C."/>
            <person name="Manzari C."/>
            <person name="Chiara M."/>
            <person name="Scrascia M."/>
        </authorList>
    </citation>
    <scope>NUCLEOTIDE SEQUENCE [LARGE SCALE GENOMIC DNA]</scope>
    <source>
        <strain evidence="3 4">H1</strain>
    </source>
</reference>
<dbReference type="SUPFAM" id="SSF141868">
    <property type="entry name" value="EAL domain-like"/>
    <property type="match status" value="1"/>
</dbReference>
<feature type="domain" description="EAL" evidence="1">
    <location>
        <begin position="413"/>
        <end position="667"/>
    </location>
</feature>
<dbReference type="PROSITE" id="PS50887">
    <property type="entry name" value="GGDEF"/>
    <property type="match status" value="1"/>
</dbReference>
<dbReference type="InterPro" id="IPR000160">
    <property type="entry name" value="GGDEF_dom"/>
</dbReference>
<feature type="domain" description="GGDEF" evidence="2">
    <location>
        <begin position="271"/>
        <end position="403"/>
    </location>
</feature>
<dbReference type="EMBL" id="JAXOJX010000066">
    <property type="protein sequence ID" value="MDZ5460327.1"/>
    <property type="molecule type" value="Genomic_DNA"/>
</dbReference>
<dbReference type="InterPro" id="IPR000014">
    <property type="entry name" value="PAS"/>
</dbReference>
<dbReference type="InterPro" id="IPR001633">
    <property type="entry name" value="EAL_dom"/>
</dbReference>
<dbReference type="Pfam" id="PF00563">
    <property type="entry name" value="EAL"/>
    <property type="match status" value="1"/>
</dbReference>
<dbReference type="NCBIfam" id="TIGR00254">
    <property type="entry name" value="GGDEF"/>
    <property type="match status" value="1"/>
</dbReference>
<dbReference type="SUPFAM" id="SSF55073">
    <property type="entry name" value="Nucleotide cyclase"/>
    <property type="match status" value="1"/>
</dbReference>
<dbReference type="RefSeq" id="WP_322467824.1">
    <property type="nucleotide sequence ID" value="NZ_JAXOJX010000066.1"/>
</dbReference>
<dbReference type="InterPro" id="IPR035919">
    <property type="entry name" value="EAL_sf"/>
</dbReference>
<dbReference type="PANTHER" id="PTHR44757">
    <property type="entry name" value="DIGUANYLATE CYCLASE DGCP"/>
    <property type="match status" value="1"/>
</dbReference>
<evidence type="ECO:0000259" key="1">
    <source>
        <dbReference type="PROSITE" id="PS50883"/>
    </source>
</evidence>
<dbReference type="PANTHER" id="PTHR44757:SF2">
    <property type="entry name" value="BIOFILM ARCHITECTURE MAINTENANCE PROTEIN MBAA"/>
    <property type="match status" value="1"/>
</dbReference>
<dbReference type="Gene3D" id="3.30.450.20">
    <property type="entry name" value="PAS domain"/>
    <property type="match status" value="2"/>
</dbReference>
<dbReference type="Pfam" id="PF00990">
    <property type="entry name" value="GGDEF"/>
    <property type="match status" value="1"/>
</dbReference>
<keyword evidence="4" id="KW-1185">Reference proteome</keyword>
<dbReference type="InterPro" id="IPR052155">
    <property type="entry name" value="Biofilm_reg_signaling"/>
</dbReference>
<name>A0ABU5IN56_9BURK</name>
<dbReference type="SMART" id="SM00267">
    <property type="entry name" value="GGDEF"/>
    <property type="match status" value="1"/>
</dbReference>
<accession>A0ABU5IN56</accession>
<dbReference type="SUPFAM" id="SSF55785">
    <property type="entry name" value="PYP-like sensor domain (PAS domain)"/>
    <property type="match status" value="2"/>
</dbReference>
<evidence type="ECO:0000313" key="3">
    <source>
        <dbReference type="EMBL" id="MDZ5460327.1"/>
    </source>
</evidence>
<protein>
    <submittedName>
        <fullName evidence="3">EAL domain-containing protein</fullName>
    </submittedName>
</protein>
<dbReference type="Gene3D" id="3.20.20.450">
    <property type="entry name" value="EAL domain"/>
    <property type="match status" value="1"/>
</dbReference>
<sequence>MWLVHAGTLCVCAVNEAALRLLALPRERVLGAGADTLLPTPEDFAFWAEAAAVACEGGAEAVAELCSQALLQRGDGATLYLTRRIRPLPPGLFMVALQDHSAQRLAEQEREQLLAQLRATLEATADGILVTDLAGHIRSFNRHFAQIWALPQALLQEGNDAAVYDWMRRSVADPVRYQQRLDALREAVLMQASDRLRLRSGQVVERVTQPQWVGGRPVGQVFSFRDLSERIAADQRIEHLSSTDPLTGLANRAQFGDRVTRAVADMPPGGESFAVLVLDLDHFKHVNDSLGHHGGDHVLCEMRSRLQHCVREGDVVARLGGDQFALLARASDARAAELTACRVLETVARPLTLEGSEFTLTCSIGIAVHPVDGISADELLRHAETAMQRAKAGGRAGYRLHHPLHQPLDARARIQLDHAMRLALASKRFRLTYQPQHDLDSGRLVGVEALIRWHDPGRGGDIPPAEFIPVAEASGFIVAIGEWVLTQAVGQASRWLQQGWPLPVAVNVSALQFQQPYFVDQVQAVLEAASLPPHLLELELTESLLLHDAEETLSRLQALAQLGVRLAVDDFGTGYSSLAYLKRFPINKLKIDRGFVRGLPGDESDAAIVRAIVQMAQALELRVIAEGVETEAQREFLSRVGCPEGQGYLWAPALEAEVLEQHQRSQPLPPAPTPA</sequence>
<dbReference type="PROSITE" id="PS50883">
    <property type="entry name" value="EAL"/>
    <property type="match status" value="1"/>
</dbReference>
<evidence type="ECO:0000259" key="2">
    <source>
        <dbReference type="PROSITE" id="PS50887"/>
    </source>
</evidence>
<organism evidence="3 4">
    <name type="scientific">Azohydromonas lata</name>
    <dbReference type="NCBI Taxonomy" id="45677"/>
    <lineage>
        <taxon>Bacteria</taxon>
        <taxon>Pseudomonadati</taxon>
        <taxon>Pseudomonadota</taxon>
        <taxon>Betaproteobacteria</taxon>
        <taxon>Burkholderiales</taxon>
        <taxon>Sphaerotilaceae</taxon>
        <taxon>Azohydromonas</taxon>
    </lineage>
</organism>
<comment type="caution">
    <text evidence="3">The sequence shown here is derived from an EMBL/GenBank/DDBJ whole genome shotgun (WGS) entry which is preliminary data.</text>
</comment>
<dbReference type="Proteomes" id="UP001293718">
    <property type="component" value="Unassembled WGS sequence"/>
</dbReference>
<dbReference type="Gene3D" id="3.30.70.270">
    <property type="match status" value="1"/>
</dbReference>
<dbReference type="InterPro" id="IPR035965">
    <property type="entry name" value="PAS-like_dom_sf"/>
</dbReference>
<dbReference type="CDD" id="cd01948">
    <property type="entry name" value="EAL"/>
    <property type="match status" value="1"/>
</dbReference>
<dbReference type="CDD" id="cd01949">
    <property type="entry name" value="GGDEF"/>
    <property type="match status" value="1"/>
</dbReference>
<proteinExistence type="predicted"/>